<gene>
    <name evidence="1" type="ORF">ACFSR0_02090</name>
</gene>
<evidence type="ECO:0000313" key="1">
    <source>
        <dbReference type="EMBL" id="MFD2728226.1"/>
    </source>
</evidence>
<reference evidence="2" key="1">
    <citation type="journal article" date="2019" name="Int. J. Syst. Evol. Microbiol.">
        <title>The Global Catalogue of Microorganisms (GCM) 10K type strain sequencing project: providing services to taxonomists for standard genome sequencing and annotation.</title>
        <authorList>
            <consortium name="The Broad Institute Genomics Platform"/>
            <consortium name="The Broad Institute Genome Sequencing Center for Infectious Disease"/>
            <person name="Wu L."/>
            <person name="Ma J."/>
        </authorList>
    </citation>
    <scope>NUCLEOTIDE SEQUENCE [LARGE SCALE GENOMIC DNA]</scope>
    <source>
        <strain evidence="2">TISTR 932</strain>
    </source>
</reference>
<protein>
    <submittedName>
        <fullName evidence="1">Uncharacterized protein</fullName>
    </submittedName>
</protein>
<keyword evidence="2" id="KW-1185">Reference proteome</keyword>
<proteinExistence type="predicted"/>
<dbReference type="Proteomes" id="UP001597427">
    <property type="component" value="Unassembled WGS sequence"/>
</dbReference>
<dbReference type="EMBL" id="JBHUMO010000011">
    <property type="protein sequence ID" value="MFD2728226.1"/>
    <property type="molecule type" value="Genomic_DNA"/>
</dbReference>
<dbReference type="RefSeq" id="WP_379979415.1">
    <property type="nucleotide sequence ID" value="NZ_JBHUMO010000011.1"/>
</dbReference>
<sequence>MADSYMSYHPDPYVRSYTDRGTMKWLGFYLSEHTSEMQIDQEKRTKLVPRYTAMTFQACMTILAESYQQNKPVEIQLDFLLPEGQAKHLIKGSVIGIEENSGSL</sequence>
<organism evidence="1 2">
    <name type="scientific">Enterococcus camelliae</name>
    <dbReference type="NCBI Taxonomy" id="453959"/>
    <lineage>
        <taxon>Bacteria</taxon>
        <taxon>Bacillati</taxon>
        <taxon>Bacillota</taxon>
        <taxon>Bacilli</taxon>
        <taxon>Lactobacillales</taxon>
        <taxon>Enterococcaceae</taxon>
        <taxon>Enterococcus</taxon>
    </lineage>
</organism>
<comment type="caution">
    <text evidence="1">The sequence shown here is derived from an EMBL/GenBank/DDBJ whole genome shotgun (WGS) entry which is preliminary data.</text>
</comment>
<evidence type="ECO:0000313" key="2">
    <source>
        <dbReference type="Proteomes" id="UP001597427"/>
    </source>
</evidence>
<accession>A0ABW5TJF3</accession>
<name>A0ABW5TJF3_9ENTE</name>